<organism evidence="3 5">
    <name type="scientific">Adineta steineri</name>
    <dbReference type="NCBI Taxonomy" id="433720"/>
    <lineage>
        <taxon>Eukaryota</taxon>
        <taxon>Metazoa</taxon>
        <taxon>Spiralia</taxon>
        <taxon>Gnathifera</taxon>
        <taxon>Rotifera</taxon>
        <taxon>Eurotatoria</taxon>
        <taxon>Bdelloidea</taxon>
        <taxon>Adinetida</taxon>
        <taxon>Adinetidae</taxon>
        <taxon>Adineta</taxon>
    </lineage>
</organism>
<dbReference type="InterPro" id="IPR035940">
    <property type="entry name" value="CAP_sf"/>
</dbReference>
<name>A0A815RWZ2_9BILA</name>
<evidence type="ECO:0000259" key="1">
    <source>
        <dbReference type="SMART" id="SM00198"/>
    </source>
</evidence>
<dbReference type="Gene3D" id="3.40.33.10">
    <property type="entry name" value="CAP"/>
    <property type="match status" value="1"/>
</dbReference>
<dbReference type="InterPro" id="IPR001283">
    <property type="entry name" value="CRISP-related"/>
</dbReference>
<proteinExistence type="predicted"/>
<dbReference type="PANTHER" id="PTHR10334">
    <property type="entry name" value="CYSTEINE-RICH SECRETORY PROTEIN-RELATED"/>
    <property type="match status" value="1"/>
</dbReference>
<evidence type="ECO:0000313" key="4">
    <source>
        <dbReference type="EMBL" id="CAF4186860.1"/>
    </source>
</evidence>
<dbReference type="SMART" id="SM00198">
    <property type="entry name" value="SCP"/>
    <property type="match status" value="1"/>
</dbReference>
<dbReference type="InterPro" id="IPR018244">
    <property type="entry name" value="Allrgn_V5/Tpx1_CS"/>
</dbReference>
<dbReference type="EMBL" id="CAJOAZ010008557">
    <property type="protein sequence ID" value="CAF4186860.1"/>
    <property type="molecule type" value="Genomic_DNA"/>
</dbReference>
<dbReference type="Pfam" id="PF00188">
    <property type="entry name" value="CAP"/>
    <property type="match status" value="1"/>
</dbReference>
<feature type="domain" description="SCP" evidence="1">
    <location>
        <begin position="49"/>
        <end position="174"/>
    </location>
</feature>
<protein>
    <recommendedName>
        <fullName evidence="1">SCP domain-containing protein</fullName>
    </recommendedName>
</protein>
<dbReference type="EMBL" id="CAJNOE010002484">
    <property type="protein sequence ID" value="CAF1484022.1"/>
    <property type="molecule type" value="Genomic_DNA"/>
</dbReference>
<dbReference type="EMBL" id="CAJNOG010000049">
    <property type="protein sequence ID" value="CAF0842544.1"/>
    <property type="molecule type" value="Genomic_DNA"/>
</dbReference>
<dbReference type="Proteomes" id="UP000663860">
    <property type="component" value="Unassembled WGS sequence"/>
</dbReference>
<dbReference type="InterPro" id="IPR034113">
    <property type="entry name" value="SCP_GAPR1-like"/>
</dbReference>
<dbReference type="AlphaFoldDB" id="A0A815RWZ2"/>
<dbReference type="PRINTS" id="PR00837">
    <property type="entry name" value="V5TPXLIKE"/>
</dbReference>
<accession>A0A815RWZ2</accession>
<dbReference type="Proteomes" id="UP000663844">
    <property type="component" value="Unassembled WGS sequence"/>
</dbReference>
<dbReference type="PROSITE" id="PS01009">
    <property type="entry name" value="CRISP_1"/>
    <property type="match status" value="1"/>
</dbReference>
<evidence type="ECO:0000313" key="5">
    <source>
        <dbReference type="Proteomes" id="UP000663860"/>
    </source>
</evidence>
<sequence length="174" mass="19944">MKDKNGVSLFSYSSAKVKIIYKIKNYICLLRNVLYLISIAPYPIISIEDYRQQELDQHNFLPKKHRVPPLTLNSELNDIAQKYAEKLAATEILQHSGSEFHGDPMGENIYRIGSSSHLLYHNGGVAAASWYKEIQHYNYSDPGFKFGIRHFTQLVWKDTTTLGVGRALSKKFSF</sequence>
<dbReference type="GO" id="GO:0005576">
    <property type="term" value="C:extracellular region"/>
    <property type="evidence" value="ECO:0007669"/>
    <property type="project" value="InterPro"/>
</dbReference>
<evidence type="ECO:0000313" key="3">
    <source>
        <dbReference type="EMBL" id="CAF1484022.1"/>
    </source>
</evidence>
<reference evidence="3" key="1">
    <citation type="submission" date="2021-02" db="EMBL/GenBank/DDBJ databases">
        <authorList>
            <person name="Nowell W R."/>
        </authorList>
    </citation>
    <scope>NUCLEOTIDE SEQUENCE</scope>
</reference>
<gene>
    <name evidence="3" type="ORF">IZO911_LOCUS44135</name>
    <name evidence="2" type="ORF">JYZ213_LOCUS7442</name>
    <name evidence="4" type="ORF">OXD698_LOCUS40058</name>
</gene>
<dbReference type="InterPro" id="IPR014044">
    <property type="entry name" value="CAP_dom"/>
</dbReference>
<dbReference type="CDD" id="cd05382">
    <property type="entry name" value="CAP_GAPR1-like"/>
    <property type="match status" value="1"/>
</dbReference>
<comment type="caution">
    <text evidence="3">The sequence shown here is derived from an EMBL/GenBank/DDBJ whole genome shotgun (WGS) entry which is preliminary data.</text>
</comment>
<evidence type="ECO:0000313" key="2">
    <source>
        <dbReference type="EMBL" id="CAF0842544.1"/>
    </source>
</evidence>
<dbReference type="SUPFAM" id="SSF55797">
    <property type="entry name" value="PR-1-like"/>
    <property type="match status" value="1"/>
</dbReference>
<dbReference type="Proteomes" id="UP000663845">
    <property type="component" value="Unassembled WGS sequence"/>
</dbReference>